<keyword evidence="1" id="KW-1133">Transmembrane helix</keyword>
<reference evidence="2 4" key="2">
    <citation type="journal article" date="2014" name="BMC Genomics">
        <title>An improved genome release (version Mt4.0) for the model legume Medicago truncatula.</title>
        <authorList>
            <person name="Tang H."/>
            <person name="Krishnakumar V."/>
            <person name="Bidwell S."/>
            <person name="Rosen B."/>
            <person name="Chan A."/>
            <person name="Zhou S."/>
            <person name="Gentzbittel L."/>
            <person name="Childs K.L."/>
            <person name="Yandell M."/>
            <person name="Gundlach H."/>
            <person name="Mayer K.F."/>
            <person name="Schwartz D.C."/>
            <person name="Town C.D."/>
        </authorList>
    </citation>
    <scope>GENOME REANNOTATION</scope>
    <source>
        <strain evidence="2">A17</strain>
        <strain evidence="3 4">cv. Jemalong A17</strain>
    </source>
</reference>
<dbReference type="EnsemblPlants" id="KEH40509">
    <property type="protein sequence ID" value="KEH40509"/>
    <property type="gene ID" value="MTR_1g029740"/>
</dbReference>
<keyword evidence="1 2" id="KW-0812">Transmembrane</keyword>
<reference evidence="2 4" key="1">
    <citation type="journal article" date="2011" name="Nature">
        <title>The Medicago genome provides insight into the evolution of rhizobial symbioses.</title>
        <authorList>
            <person name="Young N.D."/>
            <person name="Debelle F."/>
            <person name="Oldroyd G.E."/>
            <person name="Geurts R."/>
            <person name="Cannon S.B."/>
            <person name="Udvardi M.K."/>
            <person name="Benedito V.A."/>
            <person name="Mayer K.F."/>
            <person name="Gouzy J."/>
            <person name="Schoof H."/>
            <person name="Van de Peer Y."/>
            <person name="Proost S."/>
            <person name="Cook D.R."/>
            <person name="Meyers B.C."/>
            <person name="Spannagl M."/>
            <person name="Cheung F."/>
            <person name="De Mita S."/>
            <person name="Krishnakumar V."/>
            <person name="Gundlach H."/>
            <person name="Zhou S."/>
            <person name="Mudge J."/>
            <person name="Bharti A.K."/>
            <person name="Murray J.D."/>
            <person name="Naoumkina M.A."/>
            <person name="Rosen B."/>
            <person name="Silverstein K.A."/>
            <person name="Tang H."/>
            <person name="Rombauts S."/>
            <person name="Zhao P.X."/>
            <person name="Zhou P."/>
            <person name="Barbe V."/>
            <person name="Bardou P."/>
            <person name="Bechner M."/>
            <person name="Bellec A."/>
            <person name="Berger A."/>
            <person name="Berges H."/>
            <person name="Bidwell S."/>
            <person name="Bisseling T."/>
            <person name="Choisne N."/>
            <person name="Couloux A."/>
            <person name="Denny R."/>
            <person name="Deshpande S."/>
            <person name="Dai X."/>
            <person name="Doyle J.J."/>
            <person name="Dudez A.M."/>
            <person name="Farmer A.D."/>
            <person name="Fouteau S."/>
            <person name="Franken C."/>
            <person name="Gibelin C."/>
            <person name="Gish J."/>
            <person name="Goldstein S."/>
            <person name="Gonzalez A.J."/>
            <person name="Green P.J."/>
            <person name="Hallab A."/>
            <person name="Hartog M."/>
            <person name="Hua A."/>
            <person name="Humphray S.J."/>
            <person name="Jeong D.H."/>
            <person name="Jing Y."/>
            <person name="Jocker A."/>
            <person name="Kenton S.M."/>
            <person name="Kim D.J."/>
            <person name="Klee K."/>
            <person name="Lai H."/>
            <person name="Lang C."/>
            <person name="Lin S."/>
            <person name="Macmil S.L."/>
            <person name="Magdelenat G."/>
            <person name="Matthews L."/>
            <person name="McCorrison J."/>
            <person name="Monaghan E.L."/>
            <person name="Mun J.H."/>
            <person name="Najar F.Z."/>
            <person name="Nicholson C."/>
            <person name="Noirot C."/>
            <person name="O'Bleness M."/>
            <person name="Paule C.R."/>
            <person name="Poulain J."/>
            <person name="Prion F."/>
            <person name="Qin B."/>
            <person name="Qu C."/>
            <person name="Retzel E.F."/>
            <person name="Riddle C."/>
            <person name="Sallet E."/>
            <person name="Samain S."/>
            <person name="Samson N."/>
            <person name="Sanders I."/>
            <person name="Saurat O."/>
            <person name="Scarpelli C."/>
            <person name="Schiex T."/>
            <person name="Segurens B."/>
            <person name="Severin A.J."/>
            <person name="Sherrier D.J."/>
            <person name="Shi R."/>
            <person name="Sims S."/>
            <person name="Singer S.R."/>
            <person name="Sinharoy S."/>
            <person name="Sterck L."/>
            <person name="Viollet A."/>
            <person name="Wang B.B."/>
            <person name="Wang K."/>
            <person name="Wang M."/>
            <person name="Wang X."/>
            <person name="Warfsmann J."/>
            <person name="Weissenbach J."/>
            <person name="White D.D."/>
            <person name="White J.D."/>
            <person name="Wiley G.B."/>
            <person name="Wincker P."/>
            <person name="Xing Y."/>
            <person name="Yang L."/>
            <person name="Yao Z."/>
            <person name="Ying F."/>
            <person name="Zhai J."/>
            <person name="Zhou L."/>
            <person name="Zuber A."/>
            <person name="Denarie J."/>
            <person name="Dixon R.A."/>
            <person name="May G.D."/>
            <person name="Schwartz D.C."/>
            <person name="Rogers J."/>
            <person name="Quetier F."/>
            <person name="Town C.D."/>
            <person name="Roe B.A."/>
        </authorList>
    </citation>
    <scope>NUCLEOTIDE SEQUENCE [LARGE SCALE GENOMIC DNA]</scope>
    <source>
        <strain evidence="2">A17</strain>
        <strain evidence="3 4">cv. Jemalong A17</strain>
    </source>
</reference>
<dbReference type="AlphaFoldDB" id="A0A072VER8"/>
<sequence>MTWDLGLFSIILIEIQSRKLQSKDLGGDFVNNNIKISILGIMLGVMLPLKINLVLEDNFCDHPTIISMLIPFFNDIVGLTGVIPLSLDVGSLLVLYINVRTYGKEIFYTFCTKSNTHLNYCELSFLLCDLTFY</sequence>
<name>A0A072VER8_MEDTR</name>
<evidence type="ECO:0000256" key="1">
    <source>
        <dbReference type="SAM" id="Phobius"/>
    </source>
</evidence>
<organism evidence="2 4">
    <name type="scientific">Medicago truncatula</name>
    <name type="common">Barrel medic</name>
    <name type="synonym">Medicago tribuloides</name>
    <dbReference type="NCBI Taxonomy" id="3880"/>
    <lineage>
        <taxon>Eukaryota</taxon>
        <taxon>Viridiplantae</taxon>
        <taxon>Streptophyta</taxon>
        <taxon>Embryophyta</taxon>
        <taxon>Tracheophyta</taxon>
        <taxon>Spermatophyta</taxon>
        <taxon>Magnoliopsida</taxon>
        <taxon>eudicotyledons</taxon>
        <taxon>Gunneridae</taxon>
        <taxon>Pentapetalae</taxon>
        <taxon>rosids</taxon>
        <taxon>fabids</taxon>
        <taxon>Fabales</taxon>
        <taxon>Fabaceae</taxon>
        <taxon>Papilionoideae</taxon>
        <taxon>50 kb inversion clade</taxon>
        <taxon>NPAAA clade</taxon>
        <taxon>Hologalegina</taxon>
        <taxon>IRL clade</taxon>
        <taxon>Trifolieae</taxon>
        <taxon>Medicago</taxon>
    </lineage>
</organism>
<evidence type="ECO:0000313" key="3">
    <source>
        <dbReference type="EnsemblPlants" id="KEH40509"/>
    </source>
</evidence>
<reference evidence="3" key="3">
    <citation type="submission" date="2015-04" db="UniProtKB">
        <authorList>
            <consortium name="EnsemblPlants"/>
        </authorList>
    </citation>
    <scope>IDENTIFICATION</scope>
    <source>
        <strain evidence="3">cv. Jemalong A17</strain>
    </source>
</reference>
<accession>A0A072VER8</accession>
<dbReference type="HOGENOM" id="CLU_1909763_0_0_1"/>
<feature type="transmembrane region" description="Helical" evidence="1">
    <location>
        <begin position="76"/>
        <end position="97"/>
    </location>
</feature>
<evidence type="ECO:0000313" key="4">
    <source>
        <dbReference type="Proteomes" id="UP000002051"/>
    </source>
</evidence>
<keyword evidence="1" id="KW-0472">Membrane</keyword>
<dbReference type="EMBL" id="CM001217">
    <property type="protein sequence ID" value="KEH40509.1"/>
    <property type="molecule type" value="Genomic_DNA"/>
</dbReference>
<dbReference type="Proteomes" id="UP000002051">
    <property type="component" value="Unassembled WGS sequence"/>
</dbReference>
<protein>
    <submittedName>
        <fullName evidence="2">Transmembrane protein, putative</fullName>
    </submittedName>
</protein>
<gene>
    <name evidence="2" type="ordered locus">MTR_1g029740</name>
</gene>
<evidence type="ECO:0000313" key="2">
    <source>
        <dbReference type="EMBL" id="KEH40509.1"/>
    </source>
</evidence>
<proteinExistence type="predicted"/>
<keyword evidence="4" id="KW-1185">Reference proteome</keyword>